<dbReference type="EMBL" id="JTJC03000001">
    <property type="protein sequence ID" value="NHC33638.1"/>
    <property type="molecule type" value="Genomic_DNA"/>
</dbReference>
<dbReference type="OrthoDB" id="517407at2"/>
<evidence type="ECO:0000313" key="1">
    <source>
        <dbReference type="EMBL" id="NHC33638.1"/>
    </source>
</evidence>
<protein>
    <submittedName>
        <fullName evidence="1">Uncharacterized protein</fullName>
    </submittedName>
</protein>
<proteinExistence type="predicted"/>
<organism evidence="1 2">
    <name type="scientific">Scytonema millei VB511283</name>
    <dbReference type="NCBI Taxonomy" id="1245923"/>
    <lineage>
        <taxon>Bacteria</taxon>
        <taxon>Bacillati</taxon>
        <taxon>Cyanobacteriota</taxon>
        <taxon>Cyanophyceae</taxon>
        <taxon>Nostocales</taxon>
        <taxon>Scytonemataceae</taxon>
        <taxon>Scytonema</taxon>
    </lineage>
</organism>
<sequence length="79" mass="9068">MNDRLEQILIQQLHLITKLQTKTDEILSWNTSTESAEATAAYFQALESAVDGLESLSEVYEYFEDWNLAEDEVEEIISP</sequence>
<evidence type="ECO:0000313" key="2">
    <source>
        <dbReference type="Proteomes" id="UP000031532"/>
    </source>
</evidence>
<gene>
    <name evidence="1" type="ORF">QH73_0003000</name>
</gene>
<keyword evidence="2" id="KW-1185">Reference proteome</keyword>
<dbReference type="RefSeq" id="WP_039715172.1">
    <property type="nucleotide sequence ID" value="NZ_JTJC03000001.1"/>
</dbReference>
<reference evidence="1 2" key="1">
    <citation type="journal article" date="2015" name="Genome Announc.">
        <title>Draft Genome Sequence of the Terrestrial Cyanobacterium Scytonema millei VB511283, Isolated from Eastern India.</title>
        <authorList>
            <person name="Sen D."/>
            <person name="Chandrababunaidu M.M."/>
            <person name="Singh D."/>
            <person name="Sanghi N."/>
            <person name="Ghorai A."/>
            <person name="Mishra G.P."/>
            <person name="Madduluri M."/>
            <person name="Adhikary S.P."/>
            <person name="Tripathy S."/>
        </authorList>
    </citation>
    <scope>NUCLEOTIDE SEQUENCE [LARGE SCALE GENOMIC DNA]</scope>
    <source>
        <strain evidence="1 2">VB511283</strain>
    </source>
</reference>
<accession>A0A9X5E1M6</accession>
<dbReference type="AlphaFoldDB" id="A0A9X5E1M6"/>
<dbReference type="Proteomes" id="UP000031532">
    <property type="component" value="Unassembled WGS sequence"/>
</dbReference>
<comment type="caution">
    <text evidence="1">The sequence shown here is derived from an EMBL/GenBank/DDBJ whole genome shotgun (WGS) entry which is preliminary data.</text>
</comment>
<name>A0A9X5E1M6_9CYAN</name>